<dbReference type="Proteomes" id="UP000076482">
    <property type="component" value="Unassembled WGS sequence"/>
</dbReference>
<evidence type="ECO:0000313" key="2">
    <source>
        <dbReference type="Proteomes" id="UP000076482"/>
    </source>
</evidence>
<organism evidence="1 2">
    <name type="scientific">Bacillus cereus</name>
    <dbReference type="NCBI Taxonomy" id="1396"/>
    <lineage>
        <taxon>Bacteria</taxon>
        <taxon>Bacillati</taxon>
        <taxon>Bacillota</taxon>
        <taxon>Bacilli</taxon>
        <taxon>Bacillales</taxon>
        <taxon>Bacillaceae</taxon>
        <taxon>Bacillus</taxon>
        <taxon>Bacillus cereus group</taxon>
    </lineage>
</organism>
<evidence type="ECO:0000313" key="1">
    <source>
        <dbReference type="EMBL" id="KZD67828.1"/>
    </source>
</evidence>
<proteinExistence type="predicted"/>
<gene>
    <name evidence="1" type="ORF">B4088_1911</name>
</gene>
<sequence length="37" mass="4721">MKIYRFTDKSYQYWSIARKIKNRRIMEYHNAAVFFML</sequence>
<reference evidence="1 2" key="1">
    <citation type="submission" date="2015-09" db="EMBL/GenBank/DDBJ databases">
        <title>Bacillus cereus food isolates.</title>
        <authorList>
            <person name="Boekhorst J."/>
        </authorList>
    </citation>
    <scope>NUCLEOTIDE SEQUENCE [LARGE SCALE GENOMIC DNA]</scope>
    <source>
        <strain evidence="1 2">B4088</strain>
    </source>
</reference>
<name>A0A164PNK3_BACCE</name>
<dbReference type="EMBL" id="LJKE01000040">
    <property type="protein sequence ID" value="KZD67828.1"/>
    <property type="molecule type" value="Genomic_DNA"/>
</dbReference>
<protein>
    <submittedName>
        <fullName evidence="1">Uncharacterized protein</fullName>
    </submittedName>
</protein>
<dbReference type="AlphaFoldDB" id="A0A164PNK3"/>
<comment type="caution">
    <text evidence="1">The sequence shown here is derived from an EMBL/GenBank/DDBJ whole genome shotgun (WGS) entry which is preliminary data.</text>
</comment>
<accession>A0A164PNK3</accession>